<feature type="region of interest" description="Disordered" evidence="1">
    <location>
        <begin position="278"/>
        <end position="299"/>
    </location>
</feature>
<reference evidence="2 3" key="1">
    <citation type="submission" date="2020-01" db="EMBL/GenBank/DDBJ databases">
        <authorList>
            <person name="Kim M.K."/>
        </authorList>
    </citation>
    <scope>NUCLEOTIDE SEQUENCE [LARGE SCALE GENOMIC DNA]</scope>
    <source>
        <strain evidence="2 3">172606-1</strain>
    </source>
</reference>
<name>A0A6C0GKH5_9BACT</name>
<protein>
    <submittedName>
        <fullName evidence="2">Uncharacterized protein</fullName>
    </submittedName>
</protein>
<evidence type="ECO:0000256" key="1">
    <source>
        <dbReference type="SAM" id="MobiDB-lite"/>
    </source>
</evidence>
<evidence type="ECO:0000313" key="3">
    <source>
        <dbReference type="Proteomes" id="UP000480178"/>
    </source>
</evidence>
<dbReference type="EMBL" id="CP048222">
    <property type="protein sequence ID" value="QHT68140.1"/>
    <property type="molecule type" value="Genomic_DNA"/>
</dbReference>
<gene>
    <name evidence="2" type="ORF">GXP67_16575</name>
</gene>
<sequence length="299" mass="34170">MPDSNTYFNDTNPTVFSAAELVAIFRQSGEKIATLHVYSYEDFSALSQHIREYYRQANTIVDTISRWLTSDLSPEKNIAAQAEKSLKNISSIVTKLQFHDIIRQKLEHIQQTNESIIEELLTVSRQHVRSQAREIYRYLSIVPDIARLHIAQLTHTNKEYQHAFADIKADLQSILDQTITVSQAYTEFNSSANQDASQHLQNLRLTDKFCSDINKALEQIKNCEAFEKRIEEINENLSILLPHAASSKDNSASTENKMIAHLRNLYTMESERIIHEQVLGKDPVTGTSSPESDDNLELF</sequence>
<organism evidence="2 3">
    <name type="scientific">Rhodocytophaga rosea</name>
    <dbReference type="NCBI Taxonomy" id="2704465"/>
    <lineage>
        <taxon>Bacteria</taxon>
        <taxon>Pseudomonadati</taxon>
        <taxon>Bacteroidota</taxon>
        <taxon>Cytophagia</taxon>
        <taxon>Cytophagales</taxon>
        <taxon>Rhodocytophagaceae</taxon>
        <taxon>Rhodocytophaga</taxon>
    </lineage>
</organism>
<dbReference type="KEGG" id="rhoz:GXP67_16575"/>
<dbReference type="Proteomes" id="UP000480178">
    <property type="component" value="Chromosome"/>
</dbReference>
<accession>A0A6C0GKH5</accession>
<dbReference type="RefSeq" id="WP_162444158.1">
    <property type="nucleotide sequence ID" value="NZ_CP048222.1"/>
</dbReference>
<evidence type="ECO:0000313" key="2">
    <source>
        <dbReference type="EMBL" id="QHT68140.1"/>
    </source>
</evidence>
<keyword evidence="3" id="KW-1185">Reference proteome</keyword>
<dbReference type="AlphaFoldDB" id="A0A6C0GKH5"/>
<proteinExistence type="predicted"/>